<comment type="caution">
    <text evidence="1">The sequence shown here is derived from an EMBL/GenBank/DDBJ whole genome shotgun (WGS) entry which is preliminary data.</text>
</comment>
<dbReference type="EMBL" id="VUJU01005000">
    <property type="protein sequence ID" value="KAF0752586.1"/>
    <property type="molecule type" value="Genomic_DNA"/>
</dbReference>
<dbReference type="OrthoDB" id="5984724at2759"/>
<reference evidence="1 2" key="1">
    <citation type="submission" date="2019-08" db="EMBL/GenBank/DDBJ databases">
        <title>Whole genome of Aphis craccivora.</title>
        <authorList>
            <person name="Voronova N.V."/>
            <person name="Shulinski R.S."/>
            <person name="Bandarenka Y.V."/>
            <person name="Zhorov D.G."/>
            <person name="Warner D."/>
        </authorList>
    </citation>
    <scope>NUCLEOTIDE SEQUENCE [LARGE SCALE GENOMIC DNA]</scope>
    <source>
        <strain evidence="1">180601</strain>
        <tissue evidence="1">Whole Body</tissue>
    </source>
</reference>
<protein>
    <submittedName>
        <fullName evidence="1">Integrase catalytic domain-containing protein</fullName>
    </submittedName>
</protein>
<evidence type="ECO:0000313" key="2">
    <source>
        <dbReference type="Proteomes" id="UP000478052"/>
    </source>
</evidence>
<organism evidence="1 2">
    <name type="scientific">Aphis craccivora</name>
    <name type="common">Cowpea aphid</name>
    <dbReference type="NCBI Taxonomy" id="307492"/>
    <lineage>
        <taxon>Eukaryota</taxon>
        <taxon>Metazoa</taxon>
        <taxon>Ecdysozoa</taxon>
        <taxon>Arthropoda</taxon>
        <taxon>Hexapoda</taxon>
        <taxon>Insecta</taxon>
        <taxon>Pterygota</taxon>
        <taxon>Neoptera</taxon>
        <taxon>Paraneoptera</taxon>
        <taxon>Hemiptera</taxon>
        <taxon>Sternorrhyncha</taxon>
        <taxon>Aphidomorpha</taxon>
        <taxon>Aphidoidea</taxon>
        <taxon>Aphididae</taxon>
        <taxon>Aphidini</taxon>
        <taxon>Aphis</taxon>
        <taxon>Aphis</taxon>
    </lineage>
</organism>
<dbReference type="AlphaFoldDB" id="A0A6G0YB02"/>
<dbReference type="PANTHER" id="PTHR47331:SF5">
    <property type="entry name" value="RIBONUCLEASE H"/>
    <property type="match status" value="1"/>
</dbReference>
<gene>
    <name evidence="1" type="ORF">FWK35_00011043</name>
</gene>
<dbReference type="PANTHER" id="PTHR47331">
    <property type="entry name" value="PHD-TYPE DOMAIN-CONTAINING PROTEIN"/>
    <property type="match status" value="1"/>
</dbReference>
<accession>A0A6G0YB02</accession>
<sequence length="116" mass="13425">MCEELFQTEMRRDSQGRFSVPLPFRSGRSSECFPGSRQVALNRLLQLERKLSADQTLYSAYRKFMQEYEELGHMSIVEGDGHTLKYSIVANSITVYMTIHITANHNQMVSIKIDFI</sequence>
<name>A0A6G0YB02_APHCR</name>
<evidence type="ECO:0000313" key="1">
    <source>
        <dbReference type="EMBL" id="KAF0752586.1"/>
    </source>
</evidence>
<dbReference type="Proteomes" id="UP000478052">
    <property type="component" value="Unassembled WGS sequence"/>
</dbReference>
<keyword evidence="2" id="KW-1185">Reference proteome</keyword>
<proteinExistence type="predicted"/>